<comment type="caution">
    <text evidence="2">The sequence shown here is derived from an EMBL/GenBank/DDBJ whole genome shotgun (WGS) entry which is preliminary data.</text>
</comment>
<gene>
    <name evidence="2" type="ORF">EV690_3513</name>
</gene>
<evidence type="ECO:0000256" key="1">
    <source>
        <dbReference type="SAM" id="SignalP"/>
    </source>
</evidence>
<dbReference type="Pfam" id="PF07233">
    <property type="entry name" value="DUF1425"/>
    <property type="match status" value="1"/>
</dbReference>
<organism evidence="2 3">
    <name type="scientific">Celerinatantimonas diazotrophica</name>
    <dbReference type="NCBI Taxonomy" id="412034"/>
    <lineage>
        <taxon>Bacteria</taxon>
        <taxon>Pseudomonadati</taxon>
        <taxon>Pseudomonadota</taxon>
        <taxon>Gammaproteobacteria</taxon>
        <taxon>Celerinatantimonadaceae</taxon>
        <taxon>Celerinatantimonas</taxon>
    </lineage>
</organism>
<keyword evidence="3" id="KW-1185">Reference proteome</keyword>
<dbReference type="OrthoDB" id="5616034at2"/>
<dbReference type="AlphaFoldDB" id="A0A4R1J894"/>
<name>A0A4R1J894_9GAMM</name>
<evidence type="ECO:0000313" key="2">
    <source>
        <dbReference type="EMBL" id="TCK46563.1"/>
    </source>
</evidence>
<dbReference type="InterPro" id="IPR010824">
    <property type="entry name" value="DUF1425"/>
</dbReference>
<keyword evidence="1" id="KW-0732">Signal</keyword>
<dbReference type="CDD" id="cd09030">
    <property type="entry name" value="DUF1425"/>
    <property type="match status" value="1"/>
</dbReference>
<sequence length="134" mass="14752">MLRIAIAALGAALILSGCATYSAGVGTPVIAATDMPAQLQKTDDASLGRSVHFEHAGIKSLPDGLKQAFITLRSQSNYDQHLQYRFYWYDANHQQVGQTPWIALVLHGKEQQQLQSTANSNNASAFRFYVRQVD</sequence>
<dbReference type="RefSeq" id="WP_131914248.1">
    <property type="nucleotide sequence ID" value="NZ_OU594967.1"/>
</dbReference>
<dbReference type="InterPro" id="IPR038483">
    <property type="entry name" value="YcfL-like_sf"/>
</dbReference>
<accession>A0A4R1J894</accession>
<dbReference type="PROSITE" id="PS51257">
    <property type="entry name" value="PROKAR_LIPOPROTEIN"/>
    <property type="match status" value="1"/>
</dbReference>
<feature type="signal peptide" evidence="1">
    <location>
        <begin position="1"/>
        <end position="23"/>
    </location>
</feature>
<proteinExistence type="predicted"/>
<dbReference type="Proteomes" id="UP000295565">
    <property type="component" value="Unassembled WGS sequence"/>
</dbReference>
<dbReference type="Gene3D" id="2.60.40.3230">
    <property type="match status" value="1"/>
</dbReference>
<protein>
    <submittedName>
        <fullName evidence="2">Uncharacterized protein YcfL</fullName>
    </submittedName>
</protein>
<dbReference type="EMBL" id="SMGD01000018">
    <property type="protein sequence ID" value="TCK46563.1"/>
    <property type="molecule type" value="Genomic_DNA"/>
</dbReference>
<feature type="chain" id="PRO_5020364178" evidence="1">
    <location>
        <begin position="24"/>
        <end position="134"/>
    </location>
</feature>
<reference evidence="2 3" key="1">
    <citation type="submission" date="2019-03" db="EMBL/GenBank/DDBJ databases">
        <title>Genomic Encyclopedia of Type Strains, Phase IV (KMG-IV): sequencing the most valuable type-strain genomes for metagenomic binning, comparative biology and taxonomic classification.</title>
        <authorList>
            <person name="Goeker M."/>
        </authorList>
    </citation>
    <scope>NUCLEOTIDE SEQUENCE [LARGE SCALE GENOMIC DNA]</scope>
    <source>
        <strain evidence="2 3">DSM 18577</strain>
    </source>
</reference>
<evidence type="ECO:0000313" key="3">
    <source>
        <dbReference type="Proteomes" id="UP000295565"/>
    </source>
</evidence>